<gene>
    <name evidence="7" type="ORF">Raf01_46510</name>
</gene>
<dbReference type="PANTHER" id="PTHR43706">
    <property type="entry name" value="NADH DEHYDROGENASE"/>
    <property type="match status" value="1"/>
</dbReference>
<keyword evidence="3" id="KW-0274">FAD</keyword>
<feature type="domain" description="FAD/NAD(P)-binding" evidence="6">
    <location>
        <begin position="13"/>
        <end position="335"/>
    </location>
</feature>
<dbReference type="PANTHER" id="PTHR43706:SF45">
    <property type="entry name" value="NADH DEHYDROGENASE-LIKE PROTEIN RV1812C"/>
    <property type="match status" value="1"/>
</dbReference>
<keyword evidence="2" id="KW-0285">Flavoprotein</keyword>
<reference evidence="7" key="1">
    <citation type="submission" date="2021-01" db="EMBL/GenBank/DDBJ databases">
        <title>Whole genome shotgun sequence of Rugosimonospora africana NBRC 104875.</title>
        <authorList>
            <person name="Komaki H."/>
            <person name="Tamura T."/>
        </authorList>
    </citation>
    <scope>NUCLEOTIDE SEQUENCE</scope>
    <source>
        <strain evidence="7">NBRC 104875</strain>
    </source>
</reference>
<protein>
    <recommendedName>
        <fullName evidence="6">FAD/NAD(P)-binding domain-containing protein</fullName>
    </recommendedName>
</protein>
<keyword evidence="5" id="KW-0520">NAD</keyword>
<accession>A0A8J3VRU6</accession>
<evidence type="ECO:0000313" key="8">
    <source>
        <dbReference type="Proteomes" id="UP000642748"/>
    </source>
</evidence>
<evidence type="ECO:0000256" key="1">
    <source>
        <dbReference type="ARBA" id="ARBA00005272"/>
    </source>
</evidence>
<dbReference type="SUPFAM" id="SSF51905">
    <property type="entry name" value="FAD/NAD(P)-binding domain"/>
    <property type="match status" value="2"/>
</dbReference>
<dbReference type="RefSeq" id="WP_203920047.1">
    <property type="nucleotide sequence ID" value="NZ_BONZ01000043.1"/>
</dbReference>
<organism evidence="7 8">
    <name type="scientific">Rugosimonospora africana</name>
    <dbReference type="NCBI Taxonomy" id="556532"/>
    <lineage>
        <taxon>Bacteria</taxon>
        <taxon>Bacillati</taxon>
        <taxon>Actinomycetota</taxon>
        <taxon>Actinomycetes</taxon>
        <taxon>Micromonosporales</taxon>
        <taxon>Micromonosporaceae</taxon>
        <taxon>Rugosimonospora</taxon>
    </lineage>
</organism>
<keyword evidence="4" id="KW-0560">Oxidoreductase</keyword>
<dbReference type="Pfam" id="PF07992">
    <property type="entry name" value="Pyr_redox_2"/>
    <property type="match status" value="1"/>
</dbReference>
<dbReference type="PRINTS" id="PR00411">
    <property type="entry name" value="PNDRDTASEI"/>
</dbReference>
<evidence type="ECO:0000259" key="6">
    <source>
        <dbReference type="Pfam" id="PF07992"/>
    </source>
</evidence>
<dbReference type="AlphaFoldDB" id="A0A8J3VRU6"/>
<evidence type="ECO:0000256" key="3">
    <source>
        <dbReference type="ARBA" id="ARBA00022827"/>
    </source>
</evidence>
<dbReference type="InterPro" id="IPR045024">
    <property type="entry name" value="NDH-2"/>
</dbReference>
<evidence type="ECO:0000256" key="5">
    <source>
        <dbReference type="ARBA" id="ARBA00023027"/>
    </source>
</evidence>
<keyword evidence="8" id="KW-1185">Reference proteome</keyword>
<dbReference type="InterPro" id="IPR023753">
    <property type="entry name" value="FAD/NAD-binding_dom"/>
</dbReference>
<comment type="caution">
    <text evidence="7">The sequence shown here is derived from an EMBL/GenBank/DDBJ whole genome shotgun (WGS) entry which is preliminary data.</text>
</comment>
<comment type="similarity">
    <text evidence="1">Belongs to the NADH dehydrogenase family.</text>
</comment>
<dbReference type="EMBL" id="BONZ01000043">
    <property type="protein sequence ID" value="GIH16479.1"/>
    <property type="molecule type" value="Genomic_DNA"/>
</dbReference>
<dbReference type="Proteomes" id="UP000642748">
    <property type="component" value="Unassembled WGS sequence"/>
</dbReference>
<evidence type="ECO:0000313" key="7">
    <source>
        <dbReference type="EMBL" id="GIH16479.1"/>
    </source>
</evidence>
<proteinExistence type="inferred from homology"/>
<evidence type="ECO:0000256" key="4">
    <source>
        <dbReference type="ARBA" id="ARBA00023002"/>
    </source>
</evidence>
<dbReference type="PRINTS" id="PR00368">
    <property type="entry name" value="FADPNR"/>
</dbReference>
<dbReference type="GO" id="GO:0003954">
    <property type="term" value="F:NADH dehydrogenase activity"/>
    <property type="evidence" value="ECO:0007669"/>
    <property type="project" value="InterPro"/>
</dbReference>
<dbReference type="Gene3D" id="3.50.50.100">
    <property type="match status" value="1"/>
</dbReference>
<name>A0A8J3VRU6_9ACTN</name>
<dbReference type="InterPro" id="IPR036188">
    <property type="entry name" value="FAD/NAD-bd_sf"/>
</dbReference>
<sequence length="441" mass="47528">MADPRPAGGRIPRIVIVGAGFAGYHAARSLLRRARGRAEIVLVNPTDYFLYLPLLPEVATGILEPPHASVSLPGTLPGVRLVLGEAIAVDVDRRRVSYVNPDGGHGQLGYDRLVLAAGSVNRLLPIPGVAEHAHGFRGLPEAMYLRDHMTRQLELASAASDPEERRARSTFVVVGAGYTGVEVCAHGQLYTEIMAYRAPQIGELKPHWILIDVASRVLPELDQRLSVTADRVLRGRGVDVRTGTSVQEATPTGVKLSDGEFVGTHSLIWCVGVRPDPFVDSLGLETRKGRLVVDEYLTVPGHPEIYACGDAAAVPDLTRPGEITPMTAQHAQRQGKTVAHNVAASYGQGRRRQYKHRDLGFVVDLGDSAAAANPLGIPMSGLPAKAVTRGYHLLAMPSNRTRIAVDWALDAVLRRQIVQVGLVRSVSVPLDTATPELPARR</sequence>
<evidence type="ECO:0000256" key="2">
    <source>
        <dbReference type="ARBA" id="ARBA00022630"/>
    </source>
</evidence>